<keyword evidence="3" id="KW-1185">Reference proteome</keyword>
<evidence type="ECO:0000313" key="2">
    <source>
        <dbReference type="EMBL" id="REG10861.1"/>
    </source>
</evidence>
<dbReference type="Pfam" id="PF13684">
    <property type="entry name" value="FakA-like_C"/>
    <property type="match status" value="1"/>
</dbReference>
<feature type="domain" description="DhaL" evidence="1">
    <location>
        <begin position="25"/>
        <end position="217"/>
    </location>
</feature>
<reference evidence="2 3" key="1">
    <citation type="submission" date="2018-08" db="EMBL/GenBank/DDBJ databases">
        <title>Genomic Encyclopedia of Type Strains, Phase IV (KMG-IV): sequencing the most valuable type-strain genomes for metagenomic binning, comparative biology and taxonomic classification.</title>
        <authorList>
            <person name="Goeker M."/>
        </authorList>
    </citation>
    <scope>NUCLEOTIDE SEQUENCE [LARGE SCALE GENOMIC DNA]</scope>
    <source>
        <strain evidence="2 3">DSM 23923</strain>
    </source>
</reference>
<accession>A0A347ZTD3</accession>
<dbReference type="InterPro" id="IPR048394">
    <property type="entry name" value="FakA-like_M"/>
</dbReference>
<dbReference type="Pfam" id="PF21645">
    <property type="entry name" value="FakA-like_M"/>
    <property type="match status" value="1"/>
</dbReference>
<dbReference type="InterPro" id="IPR050270">
    <property type="entry name" value="DegV_domain_contain"/>
</dbReference>
<proteinExistence type="predicted"/>
<dbReference type="InterPro" id="IPR033470">
    <property type="entry name" value="FakA-like_C"/>
</dbReference>
<dbReference type="PROSITE" id="PS51480">
    <property type="entry name" value="DHAL"/>
    <property type="match status" value="1"/>
</dbReference>
<dbReference type="Gene3D" id="1.25.40.340">
    <property type="match status" value="1"/>
</dbReference>
<dbReference type="Pfam" id="PF02734">
    <property type="entry name" value="Dak2"/>
    <property type="match status" value="1"/>
</dbReference>
<dbReference type="GO" id="GO:0006071">
    <property type="term" value="P:glycerol metabolic process"/>
    <property type="evidence" value="ECO:0007669"/>
    <property type="project" value="InterPro"/>
</dbReference>
<dbReference type="InterPro" id="IPR019986">
    <property type="entry name" value="YloV-like"/>
</dbReference>
<protein>
    <recommendedName>
        <fullName evidence="1">DhaL domain-containing protein</fullName>
    </recommendedName>
</protein>
<dbReference type="OrthoDB" id="9760324at2"/>
<evidence type="ECO:0000313" key="3">
    <source>
        <dbReference type="Proteomes" id="UP000256388"/>
    </source>
</evidence>
<dbReference type="SMART" id="SM01121">
    <property type="entry name" value="Dak1_2"/>
    <property type="match status" value="1"/>
</dbReference>
<name>A0A347ZTD3_9CHLR</name>
<gene>
    <name evidence="2" type="ORF">DFR64_0728</name>
</gene>
<dbReference type="SUPFAM" id="SSF101473">
    <property type="entry name" value="DhaL-like"/>
    <property type="match status" value="1"/>
</dbReference>
<dbReference type="PANTHER" id="PTHR33434:SF4">
    <property type="entry name" value="PHOSPHATASE PROTEIN"/>
    <property type="match status" value="1"/>
</dbReference>
<comment type="caution">
    <text evidence="2">The sequence shown here is derived from an EMBL/GenBank/DDBJ whole genome shotgun (WGS) entry which is preliminary data.</text>
</comment>
<dbReference type="InterPro" id="IPR004007">
    <property type="entry name" value="DhaL_dom"/>
</dbReference>
<dbReference type="SMART" id="SM01120">
    <property type="entry name" value="Dak2"/>
    <property type="match status" value="1"/>
</dbReference>
<sequence length="562" mass="61814">MSEVQTNPQTVEQANIEPIYSIDGQSLKRAFYAALVWLRNHQQIINSLNVFPVPDGDTGTNMFLTMQSAYSEISESEETNVGKIAHMISQGALMGARGNSGVILSQLLRGFARSMDDQSVMDADLLTQAIGESRNTAYKGVVRPVEGTILTVAKDMARAAEESRQETNDIIAIMAKTLAAAEESLKNTPNLLPILKQAGVVDSGGKGLVIILEGMYRYATHQSVDIGEVTAERSAIDLDAMQLKQMHEEIEPGQDFEIVVDFRPNGELNLDSFYDDLSKIGTSIQVGEGDNMYRMHIHVATEKKYDPIELVGKYGAVQKVYIENLLEQMKQEKKDEDFSNEVEEGQIAVIAISPGNGISLIFKSLGVARIVSGGQTMNPSTQDILDAFKDLPTDKIIILPNNKNIIMAAEATRKLTDKKVEVIPTRNIPQGLSACLRLNPEGDFDEIVAEMKESLDEVESGEITTATRSIELNGVNVKEGEVIALLNGDLVSSSKSIVKACSQLLKKAKAEDREHVTIFYGSNTTMEQVKEVTDFIEKTYPDHEVEVHEGGQPHYQFILSIE</sequence>
<dbReference type="NCBIfam" id="TIGR03599">
    <property type="entry name" value="YloV"/>
    <property type="match status" value="1"/>
</dbReference>
<dbReference type="InterPro" id="IPR036117">
    <property type="entry name" value="DhaL_dom_sf"/>
</dbReference>
<dbReference type="PANTHER" id="PTHR33434">
    <property type="entry name" value="DEGV DOMAIN-CONTAINING PROTEIN DR_1986-RELATED"/>
    <property type="match status" value="1"/>
</dbReference>
<dbReference type="AlphaFoldDB" id="A0A347ZTD3"/>
<dbReference type="RefSeq" id="WP_116224015.1">
    <property type="nucleotide sequence ID" value="NZ_AP018437.1"/>
</dbReference>
<dbReference type="GO" id="GO:0004371">
    <property type="term" value="F:glycerone kinase activity"/>
    <property type="evidence" value="ECO:0007669"/>
    <property type="project" value="InterPro"/>
</dbReference>
<dbReference type="EMBL" id="QUMS01000001">
    <property type="protein sequence ID" value="REG10861.1"/>
    <property type="molecule type" value="Genomic_DNA"/>
</dbReference>
<evidence type="ECO:0000259" key="1">
    <source>
        <dbReference type="PROSITE" id="PS51480"/>
    </source>
</evidence>
<organism evidence="2 3">
    <name type="scientific">Pelolinea submarina</name>
    <dbReference type="NCBI Taxonomy" id="913107"/>
    <lineage>
        <taxon>Bacteria</taxon>
        <taxon>Bacillati</taxon>
        <taxon>Chloroflexota</taxon>
        <taxon>Anaerolineae</taxon>
        <taxon>Anaerolineales</taxon>
        <taxon>Anaerolineaceae</taxon>
        <taxon>Pelolinea</taxon>
    </lineage>
</organism>
<dbReference type="Proteomes" id="UP000256388">
    <property type="component" value="Unassembled WGS sequence"/>
</dbReference>